<reference evidence="1" key="1">
    <citation type="journal article" date="2023" name="G3 (Bethesda)">
        <title>A reference genome for the long-term kleptoplast-retaining sea slug Elysia crispata morphotype clarki.</title>
        <authorList>
            <person name="Eastman K.E."/>
            <person name="Pendleton A.L."/>
            <person name="Shaikh M.A."/>
            <person name="Suttiyut T."/>
            <person name="Ogas R."/>
            <person name="Tomko P."/>
            <person name="Gavelis G."/>
            <person name="Widhalm J.R."/>
            <person name="Wisecaver J.H."/>
        </authorList>
    </citation>
    <scope>NUCLEOTIDE SEQUENCE</scope>
    <source>
        <strain evidence="1">ECLA1</strain>
    </source>
</reference>
<protein>
    <submittedName>
        <fullName evidence="1">Uncharacterized protein</fullName>
    </submittedName>
</protein>
<gene>
    <name evidence="1" type="ORF">RRG08_001940</name>
</gene>
<evidence type="ECO:0000313" key="2">
    <source>
        <dbReference type="Proteomes" id="UP001283361"/>
    </source>
</evidence>
<accession>A0AAE1BCD4</accession>
<dbReference type="AlphaFoldDB" id="A0AAE1BCD4"/>
<dbReference type="EMBL" id="JAWDGP010000218">
    <property type="protein sequence ID" value="KAK3802677.1"/>
    <property type="molecule type" value="Genomic_DNA"/>
</dbReference>
<proteinExistence type="predicted"/>
<name>A0AAE1BCD4_9GAST</name>
<sequence>MFSSHDTGRREAMAELTSDWVLLILLHSNLKLLLLETICSSPFGLSRVHTGFPILQSDDGLWVSGRGAPACPHPAPMTQPYESPGLFTVRPGQSCHKLRHTKTHDLDNRKPYRQRLTSCVTFNKGDTKGMRNPNNCSIGRSFRSSGVLLDAGLSPAERHRMELATSCRVKYHNETVEDTSPLMSSNLLSIQRIPNGSVARPLC</sequence>
<dbReference type="Proteomes" id="UP001283361">
    <property type="component" value="Unassembled WGS sequence"/>
</dbReference>
<organism evidence="1 2">
    <name type="scientific">Elysia crispata</name>
    <name type="common">lettuce slug</name>
    <dbReference type="NCBI Taxonomy" id="231223"/>
    <lineage>
        <taxon>Eukaryota</taxon>
        <taxon>Metazoa</taxon>
        <taxon>Spiralia</taxon>
        <taxon>Lophotrochozoa</taxon>
        <taxon>Mollusca</taxon>
        <taxon>Gastropoda</taxon>
        <taxon>Heterobranchia</taxon>
        <taxon>Euthyneura</taxon>
        <taxon>Panpulmonata</taxon>
        <taxon>Sacoglossa</taxon>
        <taxon>Placobranchoidea</taxon>
        <taxon>Plakobranchidae</taxon>
        <taxon>Elysia</taxon>
    </lineage>
</organism>
<comment type="caution">
    <text evidence="1">The sequence shown here is derived from an EMBL/GenBank/DDBJ whole genome shotgun (WGS) entry which is preliminary data.</text>
</comment>
<keyword evidence="2" id="KW-1185">Reference proteome</keyword>
<evidence type="ECO:0000313" key="1">
    <source>
        <dbReference type="EMBL" id="KAK3802677.1"/>
    </source>
</evidence>